<comment type="caution">
    <text evidence="8">The sequence shown here is derived from an EMBL/GenBank/DDBJ whole genome shotgun (WGS) entry which is preliminary data.</text>
</comment>
<dbReference type="InterPro" id="IPR027417">
    <property type="entry name" value="P-loop_NTPase"/>
</dbReference>
<dbReference type="InterPro" id="IPR000863">
    <property type="entry name" value="Sulfotransferase_dom"/>
</dbReference>
<dbReference type="Pfam" id="PF00685">
    <property type="entry name" value="Sulfotransfer_1"/>
    <property type="match status" value="1"/>
</dbReference>
<evidence type="ECO:0000259" key="7">
    <source>
        <dbReference type="Pfam" id="PF00685"/>
    </source>
</evidence>
<keyword evidence="6" id="KW-1133">Transmembrane helix</keyword>
<feature type="transmembrane region" description="Helical" evidence="6">
    <location>
        <begin position="6"/>
        <end position="22"/>
    </location>
</feature>
<reference evidence="8" key="1">
    <citation type="submission" date="2020-09" db="EMBL/GenBank/DDBJ databases">
        <authorList>
            <person name="Kikuchi T."/>
        </authorList>
    </citation>
    <scope>NUCLEOTIDE SEQUENCE</scope>
    <source>
        <strain evidence="8">SH1</strain>
    </source>
</reference>
<name>A0A811K8C2_9BILA</name>
<feature type="domain" description="Sulfotransferase" evidence="7">
    <location>
        <begin position="40"/>
        <end position="251"/>
    </location>
</feature>
<proteinExistence type="predicted"/>
<evidence type="ECO:0000256" key="4">
    <source>
        <dbReference type="PIRSR" id="PIRSR637359-2"/>
    </source>
</evidence>
<accession>A0A811K8C2</accession>
<evidence type="ECO:0000313" key="9">
    <source>
        <dbReference type="Proteomes" id="UP000614601"/>
    </source>
</evidence>
<dbReference type="Proteomes" id="UP000614601">
    <property type="component" value="Unassembled WGS sequence"/>
</dbReference>
<dbReference type="OrthoDB" id="411451at2759"/>
<dbReference type="EMBL" id="CAJFDH010000002">
    <property type="protein sequence ID" value="CAD5212382.1"/>
    <property type="molecule type" value="Genomic_DNA"/>
</dbReference>
<keyword evidence="5" id="KW-1015">Disulfide bond</keyword>
<sequence>MKKLKIYIVILLFVALYLWYLNKQKLEDTSTTETSTKRLPQALIIGARKGGTRALINSLALHSKIKVAKREVHYFDDENLYQNGLEWYRNQMPKSAIDQITIEKTPAYFPSPKVPKRVFEVDPNIKIILIIRNPVDRTISDFSQVQATRTSKNLPLLDFKSSVFLPNSTDLNLKFKPVFNSLYDLHLQNWLEYFGLDQILIVDGDKFKQDPLSEIRNVERFLKLEPEITSANIRFNEKKGFYCFVDNKQHEKCLGENKGRPQVFVSQRVRRLLSNNFNQYNEKFFQLINQRFYWKK</sequence>
<keyword evidence="6" id="KW-0812">Transmembrane</keyword>
<evidence type="ECO:0000313" key="8">
    <source>
        <dbReference type="EMBL" id="CAD5212382.1"/>
    </source>
</evidence>
<evidence type="ECO:0000256" key="3">
    <source>
        <dbReference type="PIRSR" id="PIRSR637359-1"/>
    </source>
</evidence>
<protein>
    <recommendedName>
        <fullName evidence="7">Sulfotransferase domain-containing protein</fullName>
    </recommendedName>
</protein>
<dbReference type="SUPFAM" id="SSF52540">
    <property type="entry name" value="P-loop containing nucleoside triphosphate hydrolases"/>
    <property type="match status" value="1"/>
</dbReference>
<feature type="binding site" evidence="4">
    <location>
        <begin position="49"/>
        <end position="53"/>
    </location>
    <ligand>
        <name>3'-phosphoadenylyl sulfate</name>
        <dbReference type="ChEBI" id="CHEBI:58339"/>
    </ligand>
</feature>
<evidence type="ECO:0000256" key="6">
    <source>
        <dbReference type="SAM" id="Phobius"/>
    </source>
</evidence>
<evidence type="ECO:0000256" key="1">
    <source>
        <dbReference type="ARBA" id="ARBA00022679"/>
    </source>
</evidence>
<dbReference type="Proteomes" id="UP000783686">
    <property type="component" value="Unassembled WGS sequence"/>
</dbReference>
<keyword evidence="6" id="KW-0472">Membrane</keyword>
<evidence type="ECO:0000256" key="2">
    <source>
        <dbReference type="ARBA" id="ARBA00023180"/>
    </source>
</evidence>
<dbReference type="PANTHER" id="PTHR10605">
    <property type="entry name" value="HEPARAN SULFATE SULFOTRANSFERASE"/>
    <property type="match status" value="1"/>
</dbReference>
<dbReference type="Gene3D" id="3.40.50.300">
    <property type="entry name" value="P-loop containing nucleotide triphosphate hydrolases"/>
    <property type="match status" value="1"/>
</dbReference>
<dbReference type="GO" id="GO:0008467">
    <property type="term" value="F:[heparan sulfate]-glucosamine 3-sulfotransferase activity"/>
    <property type="evidence" value="ECO:0007669"/>
    <property type="project" value="TreeGrafter"/>
</dbReference>
<dbReference type="FunFam" id="3.40.50.300:FF:002997">
    <property type="entry name" value="Sulfotransferase"/>
    <property type="match status" value="1"/>
</dbReference>
<dbReference type="PANTHER" id="PTHR10605:SF65">
    <property type="entry name" value="GH20068P"/>
    <property type="match status" value="1"/>
</dbReference>
<gene>
    <name evidence="8" type="ORF">BOKJ2_LOCUS4183</name>
</gene>
<feature type="binding site" evidence="4">
    <location>
        <position position="242"/>
    </location>
    <ligand>
        <name>3'-phosphoadenylyl sulfate</name>
        <dbReference type="ChEBI" id="CHEBI:58339"/>
    </ligand>
</feature>
<keyword evidence="9" id="KW-1185">Reference proteome</keyword>
<feature type="active site" description="For sulfotransferase activity" evidence="3">
    <location>
        <position position="49"/>
    </location>
</feature>
<organism evidence="8 9">
    <name type="scientific">Bursaphelenchus okinawaensis</name>
    <dbReference type="NCBI Taxonomy" id="465554"/>
    <lineage>
        <taxon>Eukaryota</taxon>
        <taxon>Metazoa</taxon>
        <taxon>Ecdysozoa</taxon>
        <taxon>Nematoda</taxon>
        <taxon>Chromadorea</taxon>
        <taxon>Rhabditida</taxon>
        <taxon>Tylenchina</taxon>
        <taxon>Tylenchomorpha</taxon>
        <taxon>Aphelenchoidea</taxon>
        <taxon>Aphelenchoididae</taxon>
        <taxon>Bursaphelenchus</taxon>
    </lineage>
</organism>
<feature type="binding site" evidence="4">
    <location>
        <position position="132"/>
    </location>
    <ligand>
        <name>3'-phosphoadenylyl sulfate</name>
        <dbReference type="ChEBI" id="CHEBI:58339"/>
    </ligand>
</feature>
<dbReference type="AlphaFoldDB" id="A0A811K8C2"/>
<feature type="disulfide bond" evidence="5">
    <location>
        <begin position="243"/>
        <end position="253"/>
    </location>
</feature>
<feature type="binding site" evidence="4">
    <location>
        <position position="140"/>
    </location>
    <ligand>
        <name>3'-phosphoadenylyl sulfate</name>
        <dbReference type="ChEBI" id="CHEBI:58339"/>
    </ligand>
</feature>
<dbReference type="InterPro" id="IPR037359">
    <property type="entry name" value="NST/OST"/>
</dbReference>
<keyword evidence="1" id="KW-0808">Transferase</keyword>
<dbReference type="EMBL" id="CAJFCW020000002">
    <property type="protein sequence ID" value="CAG9095761.1"/>
    <property type="molecule type" value="Genomic_DNA"/>
</dbReference>
<evidence type="ECO:0000256" key="5">
    <source>
        <dbReference type="PIRSR" id="PIRSR637359-3"/>
    </source>
</evidence>
<keyword evidence="2" id="KW-0325">Glycoprotein</keyword>